<reference evidence="1 2" key="1">
    <citation type="submission" date="2020-02" db="EMBL/GenBank/DDBJ databases">
        <title>Genomic and physiological characterization of two novel Nitrospinaceae genera.</title>
        <authorList>
            <person name="Mueller A.J."/>
            <person name="Jung M.-Y."/>
            <person name="Strachan C.R."/>
            <person name="Herbold C.W."/>
            <person name="Kirkegaard R.H."/>
            <person name="Daims H."/>
        </authorList>
    </citation>
    <scope>NUCLEOTIDE SEQUENCE [LARGE SCALE GENOMIC DNA]</scope>
    <source>
        <strain evidence="1">EB</strain>
    </source>
</reference>
<protein>
    <submittedName>
        <fullName evidence="1">Class I SAM-dependent methyltransferase</fullName>
    </submittedName>
</protein>
<dbReference type="Pfam" id="PF13489">
    <property type="entry name" value="Methyltransf_23"/>
    <property type="match status" value="1"/>
</dbReference>
<keyword evidence="1" id="KW-0808">Transferase</keyword>
<dbReference type="PANTHER" id="PTHR43861">
    <property type="entry name" value="TRANS-ACONITATE 2-METHYLTRANSFERASE-RELATED"/>
    <property type="match status" value="1"/>
</dbReference>
<name>A0A7T0BTJ3_9BACT</name>
<organism evidence="1 2">
    <name type="scientific">Candidatus Nitronauta litoralis</name>
    <dbReference type="NCBI Taxonomy" id="2705533"/>
    <lineage>
        <taxon>Bacteria</taxon>
        <taxon>Pseudomonadati</taxon>
        <taxon>Nitrospinota/Tectimicrobiota group</taxon>
        <taxon>Nitrospinota</taxon>
        <taxon>Nitrospinia</taxon>
        <taxon>Nitrospinales</taxon>
        <taxon>Nitrospinaceae</taxon>
        <taxon>Candidatus Nitronauta</taxon>
    </lineage>
</organism>
<dbReference type="SUPFAM" id="SSF63825">
    <property type="entry name" value="YWTD domain"/>
    <property type="match status" value="1"/>
</dbReference>
<dbReference type="KEGG" id="nli:G3M70_01865"/>
<proteinExistence type="predicted"/>
<dbReference type="EMBL" id="CP048685">
    <property type="protein sequence ID" value="QPJ60700.1"/>
    <property type="molecule type" value="Genomic_DNA"/>
</dbReference>
<dbReference type="Proteomes" id="UP000594688">
    <property type="component" value="Chromosome"/>
</dbReference>
<dbReference type="GO" id="GO:0008168">
    <property type="term" value="F:methyltransferase activity"/>
    <property type="evidence" value="ECO:0007669"/>
    <property type="project" value="UniProtKB-KW"/>
</dbReference>
<evidence type="ECO:0000313" key="1">
    <source>
        <dbReference type="EMBL" id="QPJ60700.1"/>
    </source>
</evidence>
<gene>
    <name evidence="1" type="ORF">G3M70_01865</name>
</gene>
<sequence>MAKVILEEDFLAEDFDSLTFYDLLPTDDVKISHQGGKEPVGKLATNLMQTNLEDLQIKDLDDLAIGLINGCTSFNDFSDWPALADKMAIQYSELLLNEEARELRMKLSRLNYFIRALLDKNIEVQAVDEWFIEARGPWDFIRQNGKLMWIDCEESSLKVESASGTSSYTCGLPTQIDKITGTEIGIGSHYSNGGWLLNGSGLKEVIHSKPIVTFFVWEGATCYLDVDGLIFEKGKGVVGKIDLPFTMIHKCRFFDDRLVFFDWSQPKKGYIYNLDTKKGECLELEAVIVCNDICFHSGFYYLIDKEQGHVFKYDQSFKLIAKESGLGRGKGKLYDPISIRPVDGELQVLNWFSGKVVSFKGFVSNDRIGETRVGSQLNEHAKLLAEKYLDVVYNEEVKPTGKYPDILARWLSETHLKKKGRLLDIGSGRGEHLKAFSKLGYEVAGLDISKRAAEMCPEYDVRIANIEFEEMPYENESFDFIFSKSVIEHTYQPAMMLDRMLSAMKPGAKAVVMTPSWIHTYKVFYTEYTHVRPFTKQSLNDAMRMAGYEDVEVDYFYQLPLVWRQKWLMPFVRFLGMMPLPYRPIQSAPWPDGLNKIIRFTKDVMLIGVGTKKN</sequence>
<accession>A0A7T0BTJ3</accession>
<keyword evidence="1" id="KW-0489">Methyltransferase</keyword>
<dbReference type="AlphaFoldDB" id="A0A7T0BTJ3"/>
<dbReference type="SUPFAM" id="SSF53335">
    <property type="entry name" value="S-adenosyl-L-methionine-dependent methyltransferases"/>
    <property type="match status" value="1"/>
</dbReference>
<dbReference type="Gene3D" id="3.40.50.150">
    <property type="entry name" value="Vaccinia Virus protein VP39"/>
    <property type="match status" value="1"/>
</dbReference>
<evidence type="ECO:0000313" key="2">
    <source>
        <dbReference type="Proteomes" id="UP000594688"/>
    </source>
</evidence>
<dbReference type="CDD" id="cd02440">
    <property type="entry name" value="AdoMet_MTases"/>
    <property type="match status" value="1"/>
</dbReference>
<dbReference type="InterPro" id="IPR029063">
    <property type="entry name" value="SAM-dependent_MTases_sf"/>
</dbReference>
<dbReference type="GO" id="GO:0032259">
    <property type="term" value="P:methylation"/>
    <property type="evidence" value="ECO:0007669"/>
    <property type="project" value="UniProtKB-KW"/>
</dbReference>